<keyword evidence="6" id="KW-0862">Zinc</keyword>
<evidence type="ECO:0000313" key="10">
    <source>
        <dbReference type="Proteomes" id="UP000323426"/>
    </source>
</evidence>
<dbReference type="FunFam" id="3.40.630.10:FF:000088">
    <property type="entry name" value="Peptidase M20"/>
    <property type="match status" value="1"/>
</dbReference>
<evidence type="ECO:0000256" key="3">
    <source>
        <dbReference type="ARBA" id="ARBA00022723"/>
    </source>
</evidence>
<dbReference type="EMBL" id="VWSF01000008">
    <property type="protein sequence ID" value="KAA5545723.1"/>
    <property type="molecule type" value="Genomic_DNA"/>
</dbReference>
<evidence type="ECO:0000256" key="2">
    <source>
        <dbReference type="ARBA" id="ARBA00022670"/>
    </source>
</evidence>
<dbReference type="PROSITE" id="PS51257">
    <property type="entry name" value="PROKAR_LIPOPROTEIN"/>
    <property type="match status" value="1"/>
</dbReference>
<keyword evidence="10" id="KW-1185">Reference proteome</keyword>
<accession>A0A5M6DEA6</accession>
<dbReference type="InterPro" id="IPR007484">
    <property type="entry name" value="Peptidase_M28"/>
</dbReference>
<comment type="caution">
    <text evidence="9">The sequence shown here is derived from an EMBL/GenBank/DDBJ whole genome shotgun (WGS) entry which is preliminary data.</text>
</comment>
<dbReference type="Gene3D" id="3.40.630.10">
    <property type="entry name" value="Zn peptidases"/>
    <property type="match status" value="2"/>
</dbReference>
<dbReference type="InterPro" id="IPR045175">
    <property type="entry name" value="M28_fam"/>
</dbReference>
<name>A0A5M6DEA6_9BACT</name>
<keyword evidence="2" id="KW-0645">Protease</keyword>
<keyword evidence="1" id="KW-0031">Aminopeptidase</keyword>
<organism evidence="9 10">
    <name type="scientific">Adhaeribacter rhizoryzae</name>
    <dbReference type="NCBI Taxonomy" id="2607907"/>
    <lineage>
        <taxon>Bacteria</taxon>
        <taxon>Pseudomonadati</taxon>
        <taxon>Bacteroidota</taxon>
        <taxon>Cytophagia</taxon>
        <taxon>Cytophagales</taxon>
        <taxon>Hymenobacteraceae</taxon>
        <taxon>Adhaeribacter</taxon>
    </lineage>
</organism>
<evidence type="ECO:0000259" key="8">
    <source>
        <dbReference type="Pfam" id="PF04389"/>
    </source>
</evidence>
<dbReference type="Proteomes" id="UP000323426">
    <property type="component" value="Unassembled WGS sequence"/>
</dbReference>
<sequence>MKYCVYAFLLLGLLSSCSESARKTGEAQSGTATTTDTVATAAIKPALASFSPDTLLNHIKILASDAYEGRSPGTRGEDSTIAYLTRQFTQLGLKPGNPDGTYIQQVPLVGFTAQPTASFTAGGKKINLNFPTDYVAITHRFVPQVQLNNSDVVFVGYGIVAPEYGWDDYKGLDVKGKTIVMLINDPPVSNPQDTSKLDDNLFKGRAMTYYGRWTYKYEIAAEKGAAACIIVHETGPAGYPYEVVSGSWSRENFDIKNPNKNMDRIPVEAWITLPKAQELFSASGKDFNALKQQAINKNFKPVPLGAKANFSINNKLREIQSKNVVARLEGSDPKLKDEYVVYSAHWDHLGRDPKLKGDQIFNGALDNASGTAGLIELAKAYTQLPEPPKRSVLFLAVTAEEKGLLGSKYYANNPLYPLNKTLANINMDGLNPYGRTEDVIIVGYGNSTLDDILARAAATQQREIVPEATPEKGSFYRSDHFEFAKKGVPALYAESGVKARNRDAKYLQEKADVYTAQDYHKVSDEIKPDWDFSGAIEDLQLYFRVGYDVAQGNTWPAWKPGTEFKERREKMLQQQQ</sequence>
<dbReference type="RefSeq" id="WP_150088726.1">
    <property type="nucleotide sequence ID" value="NZ_VWSF01000008.1"/>
</dbReference>
<dbReference type="PANTHER" id="PTHR12147">
    <property type="entry name" value="METALLOPEPTIDASE M28 FAMILY MEMBER"/>
    <property type="match status" value="1"/>
</dbReference>
<evidence type="ECO:0000256" key="5">
    <source>
        <dbReference type="ARBA" id="ARBA00022801"/>
    </source>
</evidence>
<evidence type="ECO:0000256" key="6">
    <source>
        <dbReference type="ARBA" id="ARBA00022833"/>
    </source>
</evidence>
<evidence type="ECO:0000313" key="9">
    <source>
        <dbReference type="EMBL" id="KAA5545723.1"/>
    </source>
</evidence>
<dbReference type="GO" id="GO:0004177">
    <property type="term" value="F:aminopeptidase activity"/>
    <property type="evidence" value="ECO:0007669"/>
    <property type="project" value="UniProtKB-KW"/>
</dbReference>
<feature type="signal peptide" evidence="7">
    <location>
        <begin position="1"/>
        <end position="21"/>
    </location>
</feature>
<dbReference type="SUPFAM" id="SSF52025">
    <property type="entry name" value="PA domain"/>
    <property type="match status" value="1"/>
</dbReference>
<proteinExistence type="predicted"/>
<dbReference type="Pfam" id="PF04389">
    <property type="entry name" value="Peptidase_M28"/>
    <property type="match status" value="1"/>
</dbReference>
<keyword evidence="5" id="KW-0378">Hydrolase</keyword>
<protein>
    <submittedName>
        <fullName evidence="9">M28 family peptidase</fullName>
    </submittedName>
</protein>
<evidence type="ECO:0000256" key="7">
    <source>
        <dbReference type="SAM" id="SignalP"/>
    </source>
</evidence>
<keyword evidence="4 7" id="KW-0732">Signal</keyword>
<evidence type="ECO:0000256" key="1">
    <source>
        <dbReference type="ARBA" id="ARBA00022438"/>
    </source>
</evidence>
<feature type="chain" id="PRO_5024346336" evidence="7">
    <location>
        <begin position="22"/>
        <end position="576"/>
    </location>
</feature>
<evidence type="ECO:0000256" key="4">
    <source>
        <dbReference type="ARBA" id="ARBA00022729"/>
    </source>
</evidence>
<dbReference type="GO" id="GO:0008235">
    <property type="term" value="F:metalloexopeptidase activity"/>
    <property type="evidence" value="ECO:0007669"/>
    <property type="project" value="InterPro"/>
</dbReference>
<gene>
    <name evidence="9" type="ORF">F0145_12380</name>
</gene>
<reference evidence="9 10" key="1">
    <citation type="submission" date="2019-09" db="EMBL/GenBank/DDBJ databases">
        <title>Genome sequence and assembly of Adhaeribacter sp.</title>
        <authorList>
            <person name="Chhetri G."/>
        </authorList>
    </citation>
    <scope>NUCLEOTIDE SEQUENCE [LARGE SCALE GENOMIC DNA]</scope>
    <source>
        <strain evidence="9 10">DK36</strain>
    </source>
</reference>
<dbReference type="PANTHER" id="PTHR12147:SF56">
    <property type="entry name" value="AMINOPEPTIDASE YDR415C-RELATED"/>
    <property type="match status" value="1"/>
</dbReference>
<dbReference type="GO" id="GO:0046872">
    <property type="term" value="F:metal ion binding"/>
    <property type="evidence" value="ECO:0007669"/>
    <property type="project" value="UniProtKB-KW"/>
</dbReference>
<dbReference type="InterPro" id="IPR046450">
    <property type="entry name" value="PA_dom_sf"/>
</dbReference>
<feature type="domain" description="Peptidase M28" evidence="8">
    <location>
        <begin position="323"/>
        <end position="542"/>
    </location>
</feature>
<dbReference type="GO" id="GO:0006508">
    <property type="term" value="P:proteolysis"/>
    <property type="evidence" value="ECO:0007669"/>
    <property type="project" value="UniProtKB-KW"/>
</dbReference>
<dbReference type="CDD" id="cd05660">
    <property type="entry name" value="M28_like_PA"/>
    <property type="match status" value="1"/>
</dbReference>
<dbReference type="CDD" id="cd04821">
    <property type="entry name" value="PA_M28_1_2"/>
    <property type="match status" value="1"/>
</dbReference>
<dbReference type="SUPFAM" id="SSF53187">
    <property type="entry name" value="Zn-dependent exopeptidases"/>
    <property type="match status" value="1"/>
</dbReference>
<dbReference type="AlphaFoldDB" id="A0A5M6DEA6"/>
<keyword evidence="3" id="KW-0479">Metal-binding</keyword>